<dbReference type="EMBL" id="CAMXCT020000391">
    <property type="protein sequence ID" value="CAL1131511.1"/>
    <property type="molecule type" value="Genomic_DNA"/>
</dbReference>
<dbReference type="EMBL" id="CAMXCT030000391">
    <property type="protein sequence ID" value="CAL4765448.1"/>
    <property type="molecule type" value="Genomic_DNA"/>
</dbReference>
<evidence type="ECO:0000313" key="2">
    <source>
        <dbReference type="EMBL" id="CAI3978136.1"/>
    </source>
</evidence>
<feature type="domain" description="RapZ C-terminal" evidence="1">
    <location>
        <begin position="145"/>
        <end position="246"/>
    </location>
</feature>
<comment type="caution">
    <text evidence="3">The sequence shown here is derived from an EMBL/GenBank/DDBJ whole genome shotgun (WGS) entry which is preliminary data.</text>
</comment>
<sequence>MSHVHVEVVTGERHTVTTAQRQAVEMETKCKISLRARKGQRQLRVEGSVFGVQLARRMMHELMFEGLDFKVFVWAAGRTEADNDIAQECSCCVGHCGFATTMASRLAEDATPLGASASSSAVPASARTAPAAQTMPAALRGFSFTFHVFGVQHIVGGDYPIRVDCNDFNDPYRNPELHAHPGWHSQTLWNCFRSESWENLLRNLFRWIRDEAAPGQHLFGIFCTTGRYRSVAVAWLLEEVLKQMSADRITVQYLAREAGEWSHLCSNCEDCQEDNPAKQELKRALATQLTELWAELMRKW</sequence>
<dbReference type="AlphaFoldDB" id="A0A9P1GBY8"/>
<evidence type="ECO:0000313" key="4">
    <source>
        <dbReference type="EMBL" id="CAL1131511.1"/>
    </source>
</evidence>
<keyword evidence="6" id="KW-1185">Reference proteome</keyword>
<dbReference type="EMBL" id="CAMXCT030004112">
    <property type="protein sequence ID" value="CAL4795047.1"/>
    <property type="molecule type" value="Genomic_DNA"/>
</dbReference>
<dbReference type="Proteomes" id="UP001152797">
    <property type="component" value="Unassembled WGS sequence"/>
</dbReference>
<accession>A0A9P1GBY8</accession>
<dbReference type="Pfam" id="PF22740">
    <property type="entry name" value="PapZ_C"/>
    <property type="match status" value="1"/>
</dbReference>
<organism evidence="3">
    <name type="scientific">Cladocopium goreaui</name>
    <dbReference type="NCBI Taxonomy" id="2562237"/>
    <lineage>
        <taxon>Eukaryota</taxon>
        <taxon>Sar</taxon>
        <taxon>Alveolata</taxon>
        <taxon>Dinophyceae</taxon>
        <taxon>Suessiales</taxon>
        <taxon>Symbiodiniaceae</taxon>
        <taxon>Cladocopium</taxon>
    </lineage>
</organism>
<evidence type="ECO:0000313" key="3">
    <source>
        <dbReference type="EMBL" id="CAI4007735.1"/>
    </source>
</evidence>
<evidence type="ECO:0000259" key="1">
    <source>
        <dbReference type="Pfam" id="PF22740"/>
    </source>
</evidence>
<evidence type="ECO:0000313" key="6">
    <source>
        <dbReference type="Proteomes" id="UP001152797"/>
    </source>
</evidence>
<protein>
    <submittedName>
        <fullName evidence="5">Nucleotide-binding protein DR_1434</fullName>
    </submittedName>
</protein>
<dbReference type="InterPro" id="IPR053931">
    <property type="entry name" value="RapZ_C"/>
</dbReference>
<name>A0A9P1GBY8_9DINO</name>
<dbReference type="EMBL" id="CAMXCT010000391">
    <property type="protein sequence ID" value="CAI3978136.1"/>
    <property type="molecule type" value="Genomic_DNA"/>
</dbReference>
<evidence type="ECO:0000313" key="5">
    <source>
        <dbReference type="EMBL" id="CAL4765448.1"/>
    </source>
</evidence>
<gene>
    <name evidence="3" type="ORF">C1SCF055_LOCUS33263</name>
    <name evidence="2" type="ORF">C1SCF055_LOCUS6210</name>
</gene>
<reference evidence="3" key="1">
    <citation type="submission" date="2022-10" db="EMBL/GenBank/DDBJ databases">
        <authorList>
            <person name="Chen Y."/>
            <person name="Dougan E. K."/>
            <person name="Chan C."/>
            <person name="Rhodes N."/>
            <person name="Thang M."/>
        </authorList>
    </citation>
    <scope>NUCLEOTIDE SEQUENCE</scope>
</reference>
<dbReference type="EMBL" id="CAMXCT010004112">
    <property type="protein sequence ID" value="CAI4007735.1"/>
    <property type="molecule type" value="Genomic_DNA"/>
</dbReference>
<dbReference type="EMBL" id="CAMXCT020004112">
    <property type="protein sequence ID" value="CAL1161110.1"/>
    <property type="molecule type" value="Genomic_DNA"/>
</dbReference>
<proteinExistence type="predicted"/>
<reference evidence="4" key="2">
    <citation type="submission" date="2024-04" db="EMBL/GenBank/DDBJ databases">
        <authorList>
            <person name="Chen Y."/>
            <person name="Shah S."/>
            <person name="Dougan E. K."/>
            <person name="Thang M."/>
            <person name="Chan C."/>
        </authorList>
    </citation>
    <scope>NUCLEOTIDE SEQUENCE [LARGE SCALE GENOMIC DNA]</scope>
</reference>